<evidence type="ECO:0000313" key="1">
    <source>
        <dbReference type="EMBL" id="EUN21262.1"/>
    </source>
</evidence>
<dbReference type="AlphaFoldDB" id="W7EAY3"/>
<dbReference type="Proteomes" id="UP000054337">
    <property type="component" value="Unassembled WGS sequence"/>
</dbReference>
<organism evidence="1 2">
    <name type="scientific">Bipolaris victoriae (strain FI3)</name>
    <name type="common">Victoria blight of oats agent</name>
    <name type="synonym">Cochliobolus victoriae</name>
    <dbReference type="NCBI Taxonomy" id="930091"/>
    <lineage>
        <taxon>Eukaryota</taxon>
        <taxon>Fungi</taxon>
        <taxon>Dikarya</taxon>
        <taxon>Ascomycota</taxon>
        <taxon>Pezizomycotina</taxon>
        <taxon>Dothideomycetes</taxon>
        <taxon>Pleosporomycetidae</taxon>
        <taxon>Pleosporales</taxon>
        <taxon>Pleosporineae</taxon>
        <taxon>Pleosporaceae</taxon>
        <taxon>Bipolaris</taxon>
    </lineage>
</organism>
<accession>W7EAY3</accession>
<dbReference type="RefSeq" id="XP_014550836.1">
    <property type="nucleotide sequence ID" value="XM_014695350.1"/>
</dbReference>
<sequence length="69" mass="7594">MYSRPHAAESQALSQRLYVRPSTGCIFRPVLCSIGFSERASDQGVSAAARWRRFFSSSLGGSVQRELGI</sequence>
<name>W7EAY3_BIPV3</name>
<dbReference type="HOGENOM" id="CLU_2775564_0_0_1"/>
<keyword evidence="2" id="KW-1185">Reference proteome</keyword>
<dbReference type="GeneID" id="26250550"/>
<protein>
    <submittedName>
        <fullName evidence="1">Uncharacterized protein</fullName>
    </submittedName>
</protein>
<dbReference type="EMBL" id="KI968856">
    <property type="protein sequence ID" value="EUN21262.1"/>
    <property type="molecule type" value="Genomic_DNA"/>
</dbReference>
<reference evidence="1 2" key="1">
    <citation type="journal article" date="2013" name="PLoS Genet.">
        <title>Comparative genome structure, secondary metabolite, and effector coding capacity across Cochliobolus pathogens.</title>
        <authorList>
            <person name="Condon B.J."/>
            <person name="Leng Y."/>
            <person name="Wu D."/>
            <person name="Bushley K.E."/>
            <person name="Ohm R.A."/>
            <person name="Otillar R."/>
            <person name="Martin J."/>
            <person name="Schackwitz W."/>
            <person name="Grimwood J."/>
            <person name="MohdZainudin N."/>
            <person name="Xue C."/>
            <person name="Wang R."/>
            <person name="Manning V.A."/>
            <person name="Dhillon B."/>
            <person name="Tu Z.J."/>
            <person name="Steffenson B.J."/>
            <person name="Salamov A."/>
            <person name="Sun H."/>
            <person name="Lowry S."/>
            <person name="LaButti K."/>
            <person name="Han J."/>
            <person name="Copeland A."/>
            <person name="Lindquist E."/>
            <person name="Barry K."/>
            <person name="Schmutz J."/>
            <person name="Baker S.E."/>
            <person name="Ciuffetti L.M."/>
            <person name="Grigoriev I.V."/>
            <person name="Zhong S."/>
            <person name="Turgeon B.G."/>
        </authorList>
    </citation>
    <scope>NUCLEOTIDE SEQUENCE [LARGE SCALE GENOMIC DNA]</scope>
    <source>
        <strain evidence="1 2">FI3</strain>
    </source>
</reference>
<proteinExistence type="predicted"/>
<gene>
    <name evidence="1" type="ORF">COCVIDRAFT_114439</name>
</gene>
<evidence type="ECO:0000313" key="2">
    <source>
        <dbReference type="Proteomes" id="UP000054337"/>
    </source>
</evidence>